<proteinExistence type="predicted"/>
<evidence type="ECO:0000256" key="2">
    <source>
        <dbReference type="SAM" id="SignalP"/>
    </source>
</evidence>
<feature type="chain" id="PRO_5046389316" evidence="2">
    <location>
        <begin position="20"/>
        <end position="378"/>
    </location>
</feature>
<dbReference type="Proteomes" id="UP001207228">
    <property type="component" value="Unassembled WGS sequence"/>
</dbReference>
<dbReference type="PANTHER" id="PTHR12558:SF13">
    <property type="entry name" value="CELL DIVISION CYCLE PROTEIN 27 HOMOLOG"/>
    <property type="match status" value="1"/>
</dbReference>
<gene>
    <name evidence="3" type="ORF">OO017_00425</name>
</gene>
<dbReference type="Pfam" id="PF14559">
    <property type="entry name" value="TPR_19"/>
    <property type="match status" value="1"/>
</dbReference>
<organism evidence="3 4">
    <name type="scientific">Pontibacter anaerobius</name>
    <dbReference type="NCBI Taxonomy" id="2993940"/>
    <lineage>
        <taxon>Bacteria</taxon>
        <taxon>Pseudomonadati</taxon>
        <taxon>Bacteroidota</taxon>
        <taxon>Cytophagia</taxon>
        <taxon>Cytophagales</taxon>
        <taxon>Hymenobacteraceae</taxon>
        <taxon>Pontibacter</taxon>
    </lineage>
</organism>
<dbReference type="EMBL" id="JAPFQO010000001">
    <property type="protein sequence ID" value="MCX2738397.1"/>
    <property type="molecule type" value="Genomic_DNA"/>
</dbReference>
<evidence type="ECO:0000313" key="4">
    <source>
        <dbReference type="Proteomes" id="UP001207228"/>
    </source>
</evidence>
<keyword evidence="1" id="KW-0802">TPR repeat</keyword>
<accession>A0ABT3RAJ5</accession>
<name>A0ABT3RAJ5_9BACT</name>
<reference evidence="3 4" key="1">
    <citation type="submission" date="2022-11" db="EMBL/GenBank/DDBJ databases">
        <title>The characterization of three novel Bacteroidetes species and genomic analysis of their roles in tidal elemental geochemical cycles.</title>
        <authorList>
            <person name="Ma K.-J."/>
        </authorList>
    </citation>
    <scope>NUCLEOTIDE SEQUENCE [LARGE SCALE GENOMIC DNA]</scope>
    <source>
        <strain evidence="3 4">M82</strain>
    </source>
</reference>
<evidence type="ECO:0000313" key="3">
    <source>
        <dbReference type="EMBL" id="MCX2738397.1"/>
    </source>
</evidence>
<feature type="repeat" description="TPR" evidence="1">
    <location>
        <begin position="193"/>
        <end position="226"/>
    </location>
</feature>
<comment type="caution">
    <text evidence="3">The sequence shown here is derived from an EMBL/GenBank/DDBJ whole genome shotgun (WGS) entry which is preliminary data.</text>
</comment>
<sequence length="378" mass="43412">MKTTILFSLFLILNFTALAQDDQLSDDLKQLYQQEQFDKIILLHSDKAEVYSAKAVYYIGLAYYMKEDDVNCINMMDLAINKDSQTPHPFYIKGKTLQYLGDHDQAIKNLNAALKLAPENGEFYSALGDSYFEVGKLDKALEAYTLSTKQKDAPDRAYVMIPQVYSDKGNTEEALTAFYNAKDKVSKESSSYITVLYNIGLMESLKGNYDKAEPIFKELLTIDPADYQTYAKLIQIYFAKKEYAKAAPLREKLYAAKTKGLLLDNLEEMFCFDQFKWNDKLIQVFERYDEPKGKIYYKHIFHVINKAGYIEYSIQTENSPISIEQGGPQYLIGMRKDNSHYTFNVGFNSNPDYDNLKRTVIEVLDGKIKPTASSKRSE</sequence>
<evidence type="ECO:0000256" key="1">
    <source>
        <dbReference type="PROSITE-ProRule" id="PRU00339"/>
    </source>
</evidence>
<keyword evidence="4" id="KW-1185">Reference proteome</keyword>
<keyword evidence="2" id="KW-0732">Signal</keyword>
<dbReference type="InterPro" id="IPR019734">
    <property type="entry name" value="TPR_rpt"/>
</dbReference>
<dbReference type="PROSITE" id="PS50005">
    <property type="entry name" value="TPR"/>
    <property type="match status" value="2"/>
</dbReference>
<dbReference type="SMART" id="SM00028">
    <property type="entry name" value="TPR"/>
    <property type="match status" value="5"/>
</dbReference>
<dbReference type="PANTHER" id="PTHR12558">
    <property type="entry name" value="CELL DIVISION CYCLE 16,23,27"/>
    <property type="match status" value="1"/>
</dbReference>
<dbReference type="SUPFAM" id="SSF48452">
    <property type="entry name" value="TPR-like"/>
    <property type="match status" value="1"/>
</dbReference>
<feature type="signal peptide" evidence="2">
    <location>
        <begin position="1"/>
        <end position="19"/>
    </location>
</feature>
<dbReference type="InterPro" id="IPR011990">
    <property type="entry name" value="TPR-like_helical_dom_sf"/>
</dbReference>
<dbReference type="Pfam" id="PF13432">
    <property type="entry name" value="TPR_16"/>
    <property type="match status" value="1"/>
</dbReference>
<protein>
    <submittedName>
        <fullName evidence="3">Tetratricopeptide repeat protein</fullName>
    </submittedName>
</protein>
<dbReference type="RefSeq" id="WP_266050468.1">
    <property type="nucleotide sequence ID" value="NZ_JAPFQO010000001.1"/>
</dbReference>
<dbReference type="Gene3D" id="1.25.40.10">
    <property type="entry name" value="Tetratricopeptide repeat domain"/>
    <property type="match status" value="2"/>
</dbReference>
<feature type="repeat" description="TPR" evidence="1">
    <location>
        <begin position="87"/>
        <end position="120"/>
    </location>
</feature>